<dbReference type="Proteomes" id="UP001497525">
    <property type="component" value="Unassembled WGS sequence"/>
</dbReference>
<dbReference type="AlphaFoldDB" id="A0AAV2SYP1"/>
<dbReference type="InterPro" id="IPR001683">
    <property type="entry name" value="PX_dom"/>
</dbReference>
<dbReference type="PROSITE" id="PS50195">
    <property type="entry name" value="PX"/>
    <property type="match status" value="1"/>
</dbReference>
<feature type="domain" description="PX" evidence="1">
    <location>
        <begin position="8"/>
        <end position="128"/>
    </location>
</feature>
<evidence type="ECO:0000259" key="1">
    <source>
        <dbReference type="PROSITE" id="PS50195"/>
    </source>
</evidence>
<name>A0AAV2SYP1_CALDB</name>
<reference evidence="2" key="1">
    <citation type="submission" date="2024-06" db="EMBL/GenBank/DDBJ databases">
        <authorList>
            <person name="Liu X."/>
            <person name="Lenzi L."/>
            <person name="Haldenby T S."/>
            <person name="Uol C."/>
        </authorList>
    </citation>
    <scope>NUCLEOTIDE SEQUENCE</scope>
</reference>
<protein>
    <recommendedName>
        <fullName evidence="1">PX domain-containing protein</fullName>
    </recommendedName>
</protein>
<dbReference type="InterPro" id="IPR051866">
    <property type="entry name" value="Intracell_Sig-Traffick_Protein"/>
</dbReference>
<sequence length="128" mass="15324">MSGKPVATQVIRRASVTDPKLDPSNHFTIYRVRLETIPVSLDEAAEVIEFYKRYSDFKKLETDILRYYKQLCRPDPFPTIPSPVVRNRFDEAVIEERRMRAELMLQFILEREYLYEHNAFSKFCRRDT</sequence>
<dbReference type="SUPFAM" id="SSF64268">
    <property type="entry name" value="PX domain"/>
    <property type="match status" value="1"/>
</dbReference>
<dbReference type="PANTHER" id="PTHR15508">
    <property type="entry name" value="RIBOSOMAL PROTEIN S6 KINASE"/>
    <property type="match status" value="1"/>
</dbReference>
<evidence type="ECO:0000313" key="2">
    <source>
        <dbReference type="EMBL" id="CAL5129520.1"/>
    </source>
</evidence>
<dbReference type="SMART" id="SM00312">
    <property type="entry name" value="PX"/>
    <property type="match status" value="1"/>
</dbReference>
<evidence type="ECO:0000313" key="3">
    <source>
        <dbReference type="Proteomes" id="UP001497525"/>
    </source>
</evidence>
<dbReference type="GO" id="GO:0035091">
    <property type="term" value="F:phosphatidylinositol binding"/>
    <property type="evidence" value="ECO:0007669"/>
    <property type="project" value="InterPro"/>
</dbReference>
<proteinExistence type="predicted"/>
<dbReference type="Pfam" id="PF00787">
    <property type="entry name" value="PX"/>
    <property type="match status" value="1"/>
</dbReference>
<comment type="caution">
    <text evidence="2">The sequence shown here is derived from an EMBL/GenBank/DDBJ whole genome shotgun (WGS) entry which is preliminary data.</text>
</comment>
<dbReference type="PANTHER" id="PTHR15508:SF8">
    <property type="entry name" value="LD24550P"/>
    <property type="match status" value="1"/>
</dbReference>
<accession>A0AAV2SYP1</accession>
<organism evidence="2 3">
    <name type="scientific">Calicophoron daubneyi</name>
    <name type="common">Rumen fluke</name>
    <name type="synonym">Paramphistomum daubneyi</name>
    <dbReference type="NCBI Taxonomy" id="300641"/>
    <lineage>
        <taxon>Eukaryota</taxon>
        <taxon>Metazoa</taxon>
        <taxon>Spiralia</taxon>
        <taxon>Lophotrochozoa</taxon>
        <taxon>Platyhelminthes</taxon>
        <taxon>Trematoda</taxon>
        <taxon>Digenea</taxon>
        <taxon>Plagiorchiida</taxon>
        <taxon>Pronocephalata</taxon>
        <taxon>Paramphistomoidea</taxon>
        <taxon>Paramphistomidae</taxon>
        <taxon>Calicophoron</taxon>
    </lineage>
</organism>
<dbReference type="InterPro" id="IPR036871">
    <property type="entry name" value="PX_dom_sf"/>
</dbReference>
<dbReference type="Gene3D" id="3.30.1520.10">
    <property type="entry name" value="Phox-like domain"/>
    <property type="match status" value="1"/>
</dbReference>
<gene>
    <name evidence="2" type="ORF">CDAUBV1_LOCUS566</name>
</gene>
<dbReference type="EMBL" id="CAXLJL010000002">
    <property type="protein sequence ID" value="CAL5129520.1"/>
    <property type="molecule type" value="Genomic_DNA"/>
</dbReference>